<organism evidence="1">
    <name type="scientific">Deinococcus sonorensis KR-87</name>
    <dbReference type="NCBI Taxonomy" id="694439"/>
    <lineage>
        <taxon>Bacteria</taxon>
        <taxon>Thermotogati</taxon>
        <taxon>Deinococcota</taxon>
        <taxon>Deinococci</taxon>
        <taxon>Deinococcales</taxon>
        <taxon>Deinococcaceae</taxon>
        <taxon>Deinococcus</taxon>
    </lineage>
</organism>
<dbReference type="EMBL" id="CP158299">
    <property type="protein sequence ID" value="XBV86314.1"/>
    <property type="molecule type" value="Genomic_DNA"/>
</dbReference>
<gene>
    <name evidence="1" type="ORF">ABOD76_08385</name>
</gene>
<dbReference type="AlphaFoldDB" id="A0AAU7UCU8"/>
<evidence type="ECO:0000313" key="1">
    <source>
        <dbReference type="EMBL" id="XBV86314.1"/>
    </source>
</evidence>
<sequence>MRAGDALLLGLPLSLLVAGWSLSQRPETPELQPATLTCPAGTPPVSTQGNVRRRGSSEADFWANATLTLPVCGAGTLSLVASGTPAAGGAPLLLVSLDGEPLLETNVLAPRPLKVPVPHAGRLTLAFVNDLNRPPQDRNLFVKQLMFRPAGP</sequence>
<name>A0AAU7UCU8_9DEIO</name>
<dbReference type="RefSeq" id="WP_350244380.1">
    <property type="nucleotide sequence ID" value="NZ_CP158299.1"/>
</dbReference>
<protein>
    <submittedName>
        <fullName evidence="1">Uncharacterized protein</fullName>
    </submittedName>
</protein>
<reference evidence="1" key="1">
    <citation type="submission" date="2024-06" db="EMBL/GenBank/DDBJ databases">
        <title>Draft Genome Sequence of Deinococcus sonorensis Type Strain KR-87, a Biofilm Producing Representative of the Genus Deinococcus.</title>
        <authorList>
            <person name="Boren L.S."/>
            <person name="Grosso R.A."/>
            <person name="Hugenberg-Cox A.N."/>
            <person name="Hill J.T.E."/>
            <person name="Albert C.M."/>
            <person name="Tuohy J.M."/>
        </authorList>
    </citation>
    <scope>NUCLEOTIDE SEQUENCE</scope>
    <source>
        <strain evidence="1">KR-87</strain>
    </source>
</reference>
<dbReference type="KEGG" id="dsc:ABOD76_08385"/>
<accession>A0AAU7UCU8</accession>
<proteinExistence type="predicted"/>